<reference evidence="1" key="1">
    <citation type="journal article" date="2021" name="PeerJ">
        <title>Extensive microbial diversity within the chicken gut microbiome revealed by metagenomics and culture.</title>
        <authorList>
            <person name="Gilroy R."/>
            <person name="Ravi A."/>
            <person name="Getino M."/>
            <person name="Pursley I."/>
            <person name="Horton D.L."/>
            <person name="Alikhan N.F."/>
            <person name="Baker D."/>
            <person name="Gharbi K."/>
            <person name="Hall N."/>
            <person name="Watson M."/>
            <person name="Adriaenssens E.M."/>
            <person name="Foster-Nyarko E."/>
            <person name="Jarju S."/>
            <person name="Secka A."/>
            <person name="Antonio M."/>
            <person name="Oren A."/>
            <person name="Chaudhuri R.R."/>
            <person name="La Ragione R."/>
            <person name="Hildebrand F."/>
            <person name="Pallen M.J."/>
        </authorList>
    </citation>
    <scope>NUCLEOTIDE SEQUENCE</scope>
    <source>
        <strain evidence="1">CHK186-1790</strain>
    </source>
</reference>
<organism evidence="1 2">
    <name type="scientific">Candidatus Intestinimonas pullistercoris</name>
    <dbReference type="NCBI Taxonomy" id="2838623"/>
    <lineage>
        <taxon>Bacteria</taxon>
        <taxon>Bacillati</taxon>
        <taxon>Bacillota</taxon>
        <taxon>Clostridia</taxon>
        <taxon>Eubacteriales</taxon>
        <taxon>Intestinimonas</taxon>
    </lineage>
</organism>
<proteinExistence type="predicted"/>
<sequence length="83" mass="9600">MLAAAGNKVFFFRRRLESERDVELRVLKEGLAKTRVLISQAYAGFNGTGDPDLIESYVFEINSLQARYSYLLRRVKELERQEG</sequence>
<accession>A0A9D2SZ91</accession>
<dbReference type="Proteomes" id="UP000823882">
    <property type="component" value="Unassembled WGS sequence"/>
</dbReference>
<evidence type="ECO:0000313" key="2">
    <source>
        <dbReference type="Proteomes" id="UP000823882"/>
    </source>
</evidence>
<reference evidence="1" key="2">
    <citation type="submission" date="2021-04" db="EMBL/GenBank/DDBJ databases">
        <authorList>
            <person name="Gilroy R."/>
        </authorList>
    </citation>
    <scope>NUCLEOTIDE SEQUENCE</scope>
    <source>
        <strain evidence="1">CHK186-1790</strain>
    </source>
</reference>
<evidence type="ECO:0000313" key="1">
    <source>
        <dbReference type="EMBL" id="HJC41278.1"/>
    </source>
</evidence>
<name>A0A9D2SZ91_9FIRM</name>
<gene>
    <name evidence="1" type="ORF">H9701_06970</name>
</gene>
<dbReference type="EMBL" id="DWWJ01000121">
    <property type="protein sequence ID" value="HJC41278.1"/>
    <property type="molecule type" value="Genomic_DNA"/>
</dbReference>
<comment type="caution">
    <text evidence="1">The sequence shown here is derived from an EMBL/GenBank/DDBJ whole genome shotgun (WGS) entry which is preliminary data.</text>
</comment>
<protein>
    <submittedName>
        <fullName evidence="1">YaaL family protein</fullName>
    </submittedName>
</protein>
<dbReference type="AlphaFoldDB" id="A0A9D2SZ91"/>